<dbReference type="Pfam" id="PF14825">
    <property type="entry name" value="CFAP77"/>
    <property type="match status" value="1"/>
</dbReference>
<keyword evidence="1" id="KW-0282">Flagellum</keyword>
<reference evidence="1 2" key="1">
    <citation type="journal article" date="2021" name="Elife">
        <title>Chloroplast acquisition without the gene transfer in kleptoplastic sea slugs, Plakobranchus ocellatus.</title>
        <authorList>
            <person name="Maeda T."/>
            <person name="Takahashi S."/>
            <person name="Yoshida T."/>
            <person name="Shimamura S."/>
            <person name="Takaki Y."/>
            <person name="Nagai Y."/>
            <person name="Toyoda A."/>
            <person name="Suzuki Y."/>
            <person name="Arimoto A."/>
            <person name="Ishii H."/>
            <person name="Satoh N."/>
            <person name="Nishiyama T."/>
            <person name="Hasebe M."/>
            <person name="Maruyama T."/>
            <person name="Minagawa J."/>
            <person name="Obokata J."/>
            <person name="Shigenobu S."/>
        </authorList>
    </citation>
    <scope>NUCLEOTIDE SEQUENCE [LARGE SCALE GENOMIC DNA]</scope>
</reference>
<keyword evidence="1" id="KW-0966">Cell projection</keyword>
<proteinExistence type="predicted"/>
<dbReference type="AlphaFoldDB" id="A0AAV4JJ08"/>
<accession>A0AAV4JJ08</accession>
<comment type="caution">
    <text evidence="1">The sequence shown here is derived from an EMBL/GenBank/DDBJ whole genome shotgun (WGS) entry which is preliminary data.</text>
</comment>
<dbReference type="PANTHER" id="PTHR28617">
    <property type="entry name" value="CILIA- AND FLAGELLA-ASSOCIATED PROTEIN 77"/>
    <property type="match status" value="1"/>
</dbReference>
<gene>
    <name evidence="1" type="ORF">ElyMa_005093800</name>
</gene>
<keyword evidence="1" id="KW-0969">Cilium</keyword>
<dbReference type="EMBL" id="BMAT01010182">
    <property type="protein sequence ID" value="GFS21853.1"/>
    <property type="molecule type" value="Genomic_DNA"/>
</dbReference>
<evidence type="ECO:0000313" key="1">
    <source>
        <dbReference type="EMBL" id="GFS21853.1"/>
    </source>
</evidence>
<dbReference type="PANTHER" id="PTHR28617:SF1">
    <property type="entry name" value="CILIA- AND FLAGELLA-ASSOCIATED PROTEIN 77"/>
    <property type="match status" value="1"/>
</dbReference>
<keyword evidence="2" id="KW-1185">Reference proteome</keyword>
<evidence type="ECO:0000313" key="2">
    <source>
        <dbReference type="Proteomes" id="UP000762676"/>
    </source>
</evidence>
<protein>
    <submittedName>
        <fullName evidence="1">Cilia- and flagella-associated protein 77</fullName>
    </submittedName>
</protein>
<sequence>LRAWAGTGLKEPKRQKILKVPKGLCCTDILALNRAALNEGVCTASELRDYRNTHCLVFSRYARREGERLPPLKADKDHVYGTKTNYITSMQELLSDQELKDWQQCIRRCMKEKMVVKKLHKPDPWKENTACILRASHSVKSPKTESLWKLPKFENKAKPHICTFRSETALTAAHKANVLEKVGRQGIFGEGIRTIPETTIEKVYPMKN</sequence>
<dbReference type="InterPro" id="IPR029147">
    <property type="entry name" value="CFAP77"/>
</dbReference>
<organism evidence="1 2">
    <name type="scientific">Elysia marginata</name>
    <dbReference type="NCBI Taxonomy" id="1093978"/>
    <lineage>
        <taxon>Eukaryota</taxon>
        <taxon>Metazoa</taxon>
        <taxon>Spiralia</taxon>
        <taxon>Lophotrochozoa</taxon>
        <taxon>Mollusca</taxon>
        <taxon>Gastropoda</taxon>
        <taxon>Heterobranchia</taxon>
        <taxon>Euthyneura</taxon>
        <taxon>Panpulmonata</taxon>
        <taxon>Sacoglossa</taxon>
        <taxon>Placobranchoidea</taxon>
        <taxon>Plakobranchidae</taxon>
        <taxon>Elysia</taxon>
    </lineage>
</organism>
<name>A0AAV4JJ08_9GAST</name>
<feature type="non-terminal residue" evidence="1">
    <location>
        <position position="1"/>
    </location>
</feature>
<dbReference type="Proteomes" id="UP000762676">
    <property type="component" value="Unassembled WGS sequence"/>
</dbReference>